<proteinExistence type="predicted"/>
<reference evidence="3" key="1">
    <citation type="journal article" date="2021" name="Nat. Commun.">
        <title>Genetic determinants of endophytism in the Arabidopsis root mycobiome.</title>
        <authorList>
            <person name="Mesny F."/>
            <person name="Miyauchi S."/>
            <person name="Thiergart T."/>
            <person name="Pickel B."/>
            <person name="Atanasova L."/>
            <person name="Karlsson M."/>
            <person name="Huettel B."/>
            <person name="Barry K.W."/>
            <person name="Haridas S."/>
            <person name="Chen C."/>
            <person name="Bauer D."/>
            <person name="Andreopoulos W."/>
            <person name="Pangilinan J."/>
            <person name="LaButti K."/>
            <person name="Riley R."/>
            <person name="Lipzen A."/>
            <person name="Clum A."/>
            <person name="Drula E."/>
            <person name="Henrissat B."/>
            <person name="Kohler A."/>
            <person name="Grigoriev I.V."/>
            <person name="Martin F.M."/>
            <person name="Hacquard S."/>
        </authorList>
    </citation>
    <scope>NUCLEOTIDE SEQUENCE</scope>
    <source>
        <strain evidence="3">MPI-CAGE-CH-0243</strain>
    </source>
</reference>
<dbReference type="InterPro" id="IPR015915">
    <property type="entry name" value="Kelch-typ_b-propeller"/>
</dbReference>
<keyword evidence="4" id="KW-1185">Reference proteome</keyword>
<sequence>MPVSTLTGTWTRLLAADRLRRSSQILSVVDQSVCIFGGEVLPREPVDNQVDVFSLSSEAPTLQTKSSTSAPSPRVGSASAVVNGKVYLFSGRGGTDMAPIDEHGAVWSYDPAQSSWEKITPLDSSKPYPPARSYHCATSDGQNTLFFHAGCPASGRLADFWKYDVSSRSWTQAPDAPAAPRGGTSIAYLTGKIYRMNGFDGNKEVGGAIDIFDISSNTWSSEPFPADGNAGPEPRSVAALLPVKLLGKDKLLTLFGESDPSSLGHAGAGRMRGDAWIYDVSENWWTKLNTNGPDGLPEPRGWFDADVVQSQDRPDRVIVHGGLAENNQRLSDVWVLDF</sequence>
<dbReference type="PANTHER" id="PTHR47435:SF4">
    <property type="entry name" value="KELCH REPEAT PROTEIN (AFU_ORTHOLOGUE AFUA_5G12780)"/>
    <property type="match status" value="1"/>
</dbReference>
<dbReference type="OrthoDB" id="10250130at2759"/>
<dbReference type="PANTHER" id="PTHR47435">
    <property type="entry name" value="KELCH REPEAT PROTEIN (AFU_ORTHOLOGUE AFUA_5G12780)"/>
    <property type="match status" value="1"/>
</dbReference>
<accession>A0A9P9IAI4</accession>
<dbReference type="Proteomes" id="UP000700596">
    <property type="component" value="Unassembled WGS sequence"/>
</dbReference>
<comment type="caution">
    <text evidence="3">The sequence shown here is derived from an EMBL/GenBank/DDBJ whole genome shotgun (WGS) entry which is preliminary data.</text>
</comment>
<dbReference type="Gene3D" id="2.120.10.80">
    <property type="entry name" value="Kelch-type beta propeller"/>
    <property type="match status" value="2"/>
</dbReference>
<dbReference type="AlphaFoldDB" id="A0A9P9IAI4"/>
<evidence type="ECO:0000313" key="3">
    <source>
        <dbReference type="EMBL" id="KAH7112564.1"/>
    </source>
</evidence>
<dbReference type="EMBL" id="JAGMWT010000021">
    <property type="protein sequence ID" value="KAH7112564.1"/>
    <property type="molecule type" value="Genomic_DNA"/>
</dbReference>
<evidence type="ECO:0000256" key="1">
    <source>
        <dbReference type="ARBA" id="ARBA00022737"/>
    </source>
</evidence>
<organism evidence="3 4">
    <name type="scientific">Dendryphion nanum</name>
    <dbReference type="NCBI Taxonomy" id="256645"/>
    <lineage>
        <taxon>Eukaryota</taxon>
        <taxon>Fungi</taxon>
        <taxon>Dikarya</taxon>
        <taxon>Ascomycota</taxon>
        <taxon>Pezizomycotina</taxon>
        <taxon>Dothideomycetes</taxon>
        <taxon>Pleosporomycetidae</taxon>
        <taxon>Pleosporales</taxon>
        <taxon>Torulaceae</taxon>
        <taxon>Dendryphion</taxon>
    </lineage>
</organism>
<dbReference type="GO" id="GO:0019760">
    <property type="term" value="P:glucosinolate metabolic process"/>
    <property type="evidence" value="ECO:0007669"/>
    <property type="project" value="UniProtKB-ARBA"/>
</dbReference>
<name>A0A9P9IAI4_9PLEO</name>
<keyword evidence="1" id="KW-0677">Repeat</keyword>
<dbReference type="Pfam" id="PF24681">
    <property type="entry name" value="Kelch_KLHDC2_KLHL20_DRC7"/>
    <property type="match status" value="1"/>
</dbReference>
<dbReference type="SUPFAM" id="SSF117281">
    <property type="entry name" value="Kelch motif"/>
    <property type="match status" value="1"/>
</dbReference>
<keyword evidence="2" id="KW-0408">Iron</keyword>
<protein>
    <submittedName>
        <fullName evidence="3">Kelch repeat protein-like protein</fullName>
    </submittedName>
</protein>
<gene>
    <name evidence="3" type="ORF">B0J11DRAFT_186577</name>
</gene>
<evidence type="ECO:0000256" key="2">
    <source>
        <dbReference type="ARBA" id="ARBA00023004"/>
    </source>
</evidence>
<evidence type="ECO:0000313" key="4">
    <source>
        <dbReference type="Proteomes" id="UP000700596"/>
    </source>
</evidence>